<keyword evidence="3" id="KW-1185">Reference proteome</keyword>
<accession>A0A4C1SHK1</accession>
<evidence type="ECO:0000313" key="3">
    <source>
        <dbReference type="Proteomes" id="UP000299102"/>
    </source>
</evidence>
<evidence type="ECO:0000256" key="1">
    <source>
        <dbReference type="SAM" id="MobiDB-lite"/>
    </source>
</evidence>
<evidence type="ECO:0000313" key="2">
    <source>
        <dbReference type="EMBL" id="GBP01622.1"/>
    </source>
</evidence>
<feature type="compositionally biased region" description="Basic and acidic residues" evidence="1">
    <location>
        <begin position="66"/>
        <end position="79"/>
    </location>
</feature>
<sequence length="95" mass="11214">MKESASAERLACNHLYRDTRSFGLRSGHKYNLEAERTKHAHKNWSEKTSEKSGRNKINRTGWVMKQESKRQTKTEEATTRHRNPQGIKMEKSKRK</sequence>
<organism evidence="2 3">
    <name type="scientific">Eumeta variegata</name>
    <name type="common">Bagworm moth</name>
    <name type="synonym">Eumeta japonica</name>
    <dbReference type="NCBI Taxonomy" id="151549"/>
    <lineage>
        <taxon>Eukaryota</taxon>
        <taxon>Metazoa</taxon>
        <taxon>Ecdysozoa</taxon>
        <taxon>Arthropoda</taxon>
        <taxon>Hexapoda</taxon>
        <taxon>Insecta</taxon>
        <taxon>Pterygota</taxon>
        <taxon>Neoptera</taxon>
        <taxon>Endopterygota</taxon>
        <taxon>Lepidoptera</taxon>
        <taxon>Glossata</taxon>
        <taxon>Ditrysia</taxon>
        <taxon>Tineoidea</taxon>
        <taxon>Psychidae</taxon>
        <taxon>Oiketicinae</taxon>
        <taxon>Eumeta</taxon>
    </lineage>
</organism>
<protein>
    <submittedName>
        <fullName evidence="2">Uncharacterized protein</fullName>
    </submittedName>
</protein>
<gene>
    <name evidence="2" type="ORF">EVAR_90441_1</name>
</gene>
<feature type="region of interest" description="Disordered" evidence="1">
    <location>
        <begin position="37"/>
        <end position="95"/>
    </location>
</feature>
<dbReference type="AlphaFoldDB" id="A0A4C1SHK1"/>
<reference evidence="2 3" key="1">
    <citation type="journal article" date="2019" name="Commun. Biol.">
        <title>The bagworm genome reveals a unique fibroin gene that provides high tensile strength.</title>
        <authorList>
            <person name="Kono N."/>
            <person name="Nakamura H."/>
            <person name="Ohtoshi R."/>
            <person name="Tomita M."/>
            <person name="Numata K."/>
            <person name="Arakawa K."/>
        </authorList>
    </citation>
    <scope>NUCLEOTIDE SEQUENCE [LARGE SCALE GENOMIC DNA]</scope>
</reference>
<feature type="compositionally biased region" description="Basic and acidic residues" evidence="1">
    <location>
        <begin position="37"/>
        <end position="53"/>
    </location>
</feature>
<proteinExistence type="predicted"/>
<dbReference type="EMBL" id="BGZK01003469">
    <property type="protein sequence ID" value="GBP01622.1"/>
    <property type="molecule type" value="Genomic_DNA"/>
</dbReference>
<comment type="caution">
    <text evidence="2">The sequence shown here is derived from an EMBL/GenBank/DDBJ whole genome shotgun (WGS) entry which is preliminary data.</text>
</comment>
<name>A0A4C1SHK1_EUMVA</name>
<dbReference type="Proteomes" id="UP000299102">
    <property type="component" value="Unassembled WGS sequence"/>
</dbReference>